<dbReference type="GeneID" id="7203917"/>
<dbReference type="Pfam" id="PF13857">
    <property type="entry name" value="Ank_5"/>
    <property type="match status" value="1"/>
</dbReference>
<dbReference type="HOGENOM" id="CLU_777223_0_0_1"/>
<dbReference type="Proteomes" id="UP000000759">
    <property type="component" value="Chromosome 3"/>
</dbReference>
<name>B5Y5M3_PHATC</name>
<proteinExistence type="predicted"/>
<accession>B5Y5M3</accession>
<evidence type="ECO:0000313" key="2">
    <source>
        <dbReference type="EMBL" id="ACI65680.1"/>
    </source>
</evidence>
<dbReference type="OrthoDB" id="43543at2759"/>
<reference evidence="2 3" key="1">
    <citation type="journal article" date="2008" name="Nature">
        <title>The Phaeodactylum genome reveals the evolutionary history of diatom genomes.</title>
        <authorList>
            <person name="Bowler C."/>
            <person name="Allen A.E."/>
            <person name="Badger J.H."/>
            <person name="Grimwood J."/>
            <person name="Jabbari K."/>
            <person name="Kuo A."/>
            <person name="Maheswari U."/>
            <person name="Martens C."/>
            <person name="Maumus F."/>
            <person name="Otillar R.P."/>
            <person name="Rayko E."/>
            <person name="Salamov A."/>
            <person name="Vandepoele K."/>
            <person name="Beszteri B."/>
            <person name="Gruber A."/>
            <person name="Heijde M."/>
            <person name="Katinka M."/>
            <person name="Mock T."/>
            <person name="Valentin K."/>
            <person name="Verret F."/>
            <person name="Berges J.A."/>
            <person name="Brownlee C."/>
            <person name="Cadoret J.P."/>
            <person name="Chiovitti A."/>
            <person name="Choi C.J."/>
            <person name="Coesel S."/>
            <person name="De Martino A."/>
            <person name="Detter J.C."/>
            <person name="Durkin C."/>
            <person name="Falciatore A."/>
            <person name="Fournet J."/>
            <person name="Haruta M."/>
            <person name="Huysman M.J."/>
            <person name="Jenkins B.D."/>
            <person name="Jiroutova K."/>
            <person name="Jorgensen R.E."/>
            <person name="Joubert Y."/>
            <person name="Kaplan A."/>
            <person name="Kroger N."/>
            <person name="Kroth P.G."/>
            <person name="La Roche J."/>
            <person name="Lindquist E."/>
            <person name="Lommer M."/>
            <person name="Martin-Jezequel V."/>
            <person name="Lopez P.J."/>
            <person name="Lucas S."/>
            <person name="Mangogna M."/>
            <person name="McGinnis K."/>
            <person name="Medlin L.K."/>
            <person name="Montsant A."/>
            <person name="Oudot-Le Secq M.P."/>
            <person name="Napoli C."/>
            <person name="Obornik M."/>
            <person name="Parker M.S."/>
            <person name="Petit J.L."/>
            <person name="Porcel B.M."/>
            <person name="Poulsen N."/>
            <person name="Robison M."/>
            <person name="Rychlewski L."/>
            <person name="Rynearson T.A."/>
            <person name="Schmutz J."/>
            <person name="Shapiro H."/>
            <person name="Siaut M."/>
            <person name="Stanley M."/>
            <person name="Sussman M.R."/>
            <person name="Taylor A.R."/>
            <person name="Vardi A."/>
            <person name="von Dassow P."/>
            <person name="Vyverman W."/>
            <person name="Willis A."/>
            <person name="Wyrwicz L.S."/>
            <person name="Rokhsar D.S."/>
            <person name="Weissenbach J."/>
            <person name="Armbrust E.V."/>
            <person name="Green B.R."/>
            <person name="Van de Peer Y."/>
            <person name="Grigoriev I.V."/>
        </authorList>
    </citation>
    <scope>NUCLEOTIDE SEQUENCE [LARGE SCALE GENOMIC DNA]</scope>
    <source>
        <strain evidence="2 3">CCAP 1055/1</strain>
    </source>
</reference>
<gene>
    <name evidence="2" type="ORF">PHATR_44187</name>
</gene>
<dbReference type="EMBL" id="CP001142">
    <property type="protein sequence ID" value="ACI65680.1"/>
    <property type="molecule type" value="Genomic_DNA"/>
</dbReference>
<evidence type="ECO:0000313" key="3">
    <source>
        <dbReference type="Proteomes" id="UP000000759"/>
    </source>
</evidence>
<reference evidence="3" key="2">
    <citation type="submission" date="2008-08" db="EMBL/GenBank/DDBJ databases">
        <authorList>
            <consortium name="Diatom Consortium"/>
            <person name="Grigoriev I."/>
            <person name="Grimwood J."/>
            <person name="Kuo A."/>
            <person name="Otillar R.P."/>
            <person name="Salamov A."/>
            <person name="Detter J.C."/>
            <person name="Lindquist E."/>
            <person name="Shapiro H."/>
            <person name="Lucas S."/>
            <person name="Glavina del Rio T."/>
            <person name="Pitluck S."/>
            <person name="Rokhsar D."/>
            <person name="Bowler C."/>
        </authorList>
    </citation>
    <scope>GENOME REANNOTATION</scope>
    <source>
        <strain evidence="3">CCAP 1055/1</strain>
    </source>
</reference>
<dbReference type="InterPro" id="IPR002110">
    <property type="entry name" value="Ankyrin_rpt"/>
</dbReference>
<dbReference type="AlphaFoldDB" id="B5Y5M3"/>
<sequence>MTMKYTQFTLERIEETMGPIPEPSCEEMDMVFHLCRSDQWRSVLKMVEVNPWLAVTPMIMDNHIATTIVHQAITSKGDTEDRAILIQKILDKTPQAAAIKNGYGSLPLHVIAQRNTKIDAQTKEKLITQLVKSYTGALVEVGGVGRRTPLHIIFTDYISPKVTKMMIDHGHQACYMQDKKGYLPAHVACSRHCSPEKLRMLLSVYRGSLYEKANEGETLLSLATSTATKSHPNYALIEELRLQLSVGKGPSHLVSNTPNMRFSSVSESSVSSRERVGSNDSTDSWKVQVPIESEHTPYLPAANFSRKRKHWTPENPAALLLHFSQKNAQRVSLDEEDSPIHVAKV</sequence>
<dbReference type="SUPFAM" id="SSF48403">
    <property type="entry name" value="Ankyrin repeat"/>
    <property type="match status" value="1"/>
</dbReference>
<dbReference type="Gene3D" id="1.25.40.20">
    <property type="entry name" value="Ankyrin repeat-containing domain"/>
    <property type="match status" value="1"/>
</dbReference>
<feature type="region of interest" description="Disordered" evidence="1">
    <location>
        <begin position="255"/>
        <end position="283"/>
    </location>
</feature>
<evidence type="ECO:0000256" key="1">
    <source>
        <dbReference type="SAM" id="MobiDB-lite"/>
    </source>
</evidence>
<protein>
    <submittedName>
        <fullName evidence="2">Uncharacterized protein</fullName>
    </submittedName>
</protein>
<keyword evidence="3" id="KW-1185">Reference proteome</keyword>
<dbReference type="KEGG" id="pti:PHATR_44187"/>
<dbReference type="RefSeq" id="XP_002186210.1">
    <property type="nucleotide sequence ID" value="XM_002186174.1"/>
</dbReference>
<dbReference type="InParanoid" id="B5Y5M3"/>
<dbReference type="PaxDb" id="2850-Phatr44187"/>
<organism evidence="2 3">
    <name type="scientific">Phaeodactylum tricornutum (strain CCAP 1055/1)</name>
    <dbReference type="NCBI Taxonomy" id="556484"/>
    <lineage>
        <taxon>Eukaryota</taxon>
        <taxon>Sar</taxon>
        <taxon>Stramenopiles</taxon>
        <taxon>Ochrophyta</taxon>
        <taxon>Bacillariophyta</taxon>
        <taxon>Bacillariophyceae</taxon>
        <taxon>Bacillariophycidae</taxon>
        <taxon>Naviculales</taxon>
        <taxon>Phaeodactylaceae</taxon>
        <taxon>Phaeodactylum</taxon>
    </lineage>
</organism>
<dbReference type="InterPro" id="IPR036770">
    <property type="entry name" value="Ankyrin_rpt-contain_sf"/>
</dbReference>